<dbReference type="Gene3D" id="1.20.1270.90">
    <property type="entry name" value="AF1782-like"/>
    <property type="match status" value="2"/>
</dbReference>
<gene>
    <name evidence="2" type="ORF">L6E24_04940</name>
</gene>
<feature type="domain" description="DUF357" evidence="1">
    <location>
        <begin position="107"/>
        <end position="179"/>
    </location>
</feature>
<evidence type="ECO:0000313" key="2">
    <source>
        <dbReference type="EMBL" id="UUX93469.1"/>
    </source>
</evidence>
<feature type="domain" description="DUF357" evidence="1">
    <location>
        <begin position="9"/>
        <end position="77"/>
    </location>
</feature>
<accession>A0A9E7PND9</accession>
<dbReference type="EMBL" id="CP096115">
    <property type="protein sequence ID" value="UUX93469.1"/>
    <property type="molecule type" value="Genomic_DNA"/>
</dbReference>
<reference evidence="2" key="1">
    <citation type="submission" date="2022-04" db="EMBL/GenBank/DDBJ databases">
        <title>Complete genome of Methanoplanus endosymbiosus DSM 3599.</title>
        <authorList>
            <person name="Chen S.-C."/>
            <person name="You Y.-T."/>
            <person name="Zhou Y.-Z."/>
            <person name="Lai M.-C."/>
        </authorList>
    </citation>
    <scope>NUCLEOTIDE SEQUENCE</scope>
    <source>
        <strain evidence="2">DSM 3599</strain>
    </source>
</reference>
<organism evidence="2 3">
    <name type="scientific">Methanoplanus endosymbiosus</name>
    <dbReference type="NCBI Taxonomy" id="33865"/>
    <lineage>
        <taxon>Archaea</taxon>
        <taxon>Methanobacteriati</taxon>
        <taxon>Methanobacteriota</taxon>
        <taxon>Stenosarchaea group</taxon>
        <taxon>Methanomicrobia</taxon>
        <taxon>Methanomicrobiales</taxon>
        <taxon>Methanomicrobiaceae</taxon>
        <taxon>Methanoplanus</taxon>
    </lineage>
</organism>
<evidence type="ECO:0000313" key="3">
    <source>
        <dbReference type="Proteomes" id="UP001060368"/>
    </source>
</evidence>
<sequence length="190" mass="21101">MNAESLGNFLEEKLISSHVFAVKGSYAEKTALECKNMADSYLHDGRGFYNSGDDVNAAASFTYAMGWLDAGRFIGIIDADGKYFNESGDEIIIRPGLDEHLNEKTGRYKRMLTSALESVRPGPDTESTMYNASEKIIRNAEEHLISGDEFQNRKMTVNALAEFSYGYGWLDCGVRAGIIIILKNRGLFTV</sequence>
<dbReference type="Proteomes" id="UP001060368">
    <property type="component" value="Chromosome"/>
</dbReference>
<keyword evidence="3" id="KW-1185">Reference proteome</keyword>
<dbReference type="Pfam" id="PF04010">
    <property type="entry name" value="DUF357"/>
    <property type="match status" value="2"/>
</dbReference>
<protein>
    <submittedName>
        <fullName evidence="2">DUF357 domain-containing protein</fullName>
    </submittedName>
</protein>
<dbReference type="SUPFAM" id="SSF158372">
    <property type="entry name" value="AF1782-like"/>
    <property type="match status" value="2"/>
</dbReference>
<dbReference type="KEGG" id="mend:L6E24_04940"/>
<evidence type="ECO:0000259" key="1">
    <source>
        <dbReference type="Pfam" id="PF04010"/>
    </source>
</evidence>
<name>A0A9E7PND9_9EURY</name>
<dbReference type="InterPro" id="IPR036809">
    <property type="entry name" value="AF1782-like_sf"/>
</dbReference>
<proteinExistence type="predicted"/>
<dbReference type="RefSeq" id="WP_257743606.1">
    <property type="nucleotide sequence ID" value="NZ_CP096115.1"/>
</dbReference>
<dbReference type="AlphaFoldDB" id="A0A9E7PND9"/>
<dbReference type="InterPro" id="IPR023140">
    <property type="entry name" value="DUF357"/>
</dbReference>
<dbReference type="GeneID" id="74307018"/>